<dbReference type="Proteomes" id="UP000469558">
    <property type="component" value="Unassembled WGS sequence"/>
</dbReference>
<comment type="similarity">
    <text evidence="2">Belongs to the WRB/GET1 family.</text>
</comment>
<gene>
    <name evidence="10" type="primary">get1</name>
    <name evidence="10" type="ORF">LSUE1_G009082</name>
</gene>
<keyword evidence="4 9" id="KW-0812">Transmembrane</keyword>
<dbReference type="GO" id="GO:0043495">
    <property type="term" value="F:protein-membrane adaptor activity"/>
    <property type="evidence" value="ECO:0007669"/>
    <property type="project" value="TreeGrafter"/>
</dbReference>
<evidence type="ECO:0000256" key="1">
    <source>
        <dbReference type="ARBA" id="ARBA00004477"/>
    </source>
</evidence>
<keyword evidence="5" id="KW-0256">Endoplasmic reticulum</keyword>
<evidence type="ECO:0000313" key="11">
    <source>
        <dbReference type="Proteomes" id="UP000469558"/>
    </source>
</evidence>
<dbReference type="PANTHER" id="PTHR42650">
    <property type="entry name" value="TAIL-ANCHORED PROTEIN INSERTION RECEPTOR WRB"/>
    <property type="match status" value="1"/>
</dbReference>
<accession>A0A8T9BS85</accession>
<feature type="region of interest" description="Disordered" evidence="8">
    <location>
        <begin position="118"/>
        <end position="153"/>
    </location>
</feature>
<sequence>DNFAKWAKLRRQHDKLVEQVEANKKLLDSTKSTFDSTVSALRWLGTNGVRALLQFWFQKQPMFWVPKGWMPYYAEWLLSFPRAPVGSVSIQAWGLACGAIILLVSDAIVAVVALSTGKGGAPKQEQGQKGEPMAVPGENVTAESRNGNEKKEL</sequence>
<name>A0A8T9BS85_9HELO</name>
<keyword evidence="11" id="KW-1185">Reference proteome</keyword>
<reference evidence="10 11" key="1">
    <citation type="submission" date="2018-05" db="EMBL/GenBank/DDBJ databases">
        <title>Genome sequencing and assembly of the regulated plant pathogen Lachnellula willkommii and related sister species for the development of diagnostic species identification markers.</title>
        <authorList>
            <person name="Giroux E."/>
            <person name="Bilodeau G."/>
        </authorList>
    </citation>
    <scope>NUCLEOTIDE SEQUENCE [LARGE SCALE GENOMIC DNA]</scope>
    <source>
        <strain evidence="10 11">CBS 268.59</strain>
    </source>
</reference>
<dbReference type="InterPro" id="IPR029012">
    <property type="entry name" value="Helix_hairpin_bin_sf"/>
</dbReference>
<proteinExistence type="inferred from homology"/>
<evidence type="ECO:0000256" key="9">
    <source>
        <dbReference type="SAM" id="Phobius"/>
    </source>
</evidence>
<comment type="subcellular location">
    <subcellularLocation>
        <location evidence="1">Endoplasmic reticulum membrane</location>
        <topology evidence="1">Multi-pass membrane protein</topology>
    </subcellularLocation>
</comment>
<evidence type="ECO:0000256" key="2">
    <source>
        <dbReference type="ARBA" id="ARBA00010799"/>
    </source>
</evidence>
<evidence type="ECO:0000313" key="10">
    <source>
        <dbReference type="EMBL" id="TVY58016.1"/>
    </source>
</evidence>
<dbReference type="PANTHER" id="PTHR42650:SF1">
    <property type="entry name" value="GUIDED ENTRY OF TAIL-ANCHORED PROTEINS FACTOR 1"/>
    <property type="match status" value="1"/>
</dbReference>
<dbReference type="InterPro" id="IPR028945">
    <property type="entry name" value="Get1"/>
</dbReference>
<keyword evidence="6 9" id="KW-1133">Transmembrane helix</keyword>
<dbReference type="GO" id="GO:0043529">
    <property type="term" value="C:GET complex"/>
    <property type="evidence" value="ECO:0007669"/>
    <property type="project" value="TreeGrafter"/>
</dbReference>
<feature type="transmembrane region" description="Helical" evidence="9">
    <location>
        <begin position="90"/>
        <end position="114"/>
    </location>
</feature>
<organism evidence="10 11">
    <name type="scientific">Lachnellula suecica</name>
    <dbReference type="NCBI Taxonomy" id="602035"/>
    <lineage>
        <taxon>Eukaryota</taxon>
        <taxon>Fungi</taxon>
        <taxon>Dikarya</taxon>
        <taxon>Ascomycota</taxon>
        <taxon>Pezizomycotina</taxon>
        <taxon>Leotiomycetes</taxon>
        <taxon>Helotiales</taxon>
        <taxon>Lachnaceae</taxon>
        <taxon>Lachnellula</taxon>
    </lineage>
</organism>
<dbReference type="Pfam" id="PF04420">
    <property type="entry name" value="CHD5"/>
    <property type="match status" value="1"/>
</dbReference>
<dbReference type="GO" id="GO:0005789">
    <property type="term" value="C:endoplasmic reticulum membrane"/>
    <property type="evidence" value="ECO:0007669"/>
    <property type="project" value="UniProtKB-SubCell"/>
</dbReference>
<evidence type="ECO:0000256" key="3">
    <source>
        <dbReference type="ARBA" id="ARBA00022448"/>
    </source>
</evidence>
<evidence type="ECO:0000256" key="8">
    <source>
        <dbReference type="SAM" id="MobiDB-lite"/>
    </source>
</evidence>
<dbReference type="Gene3D" id="1.10.287.660">
    <property type="entry name" value="Helix hairpin bin"/>
    <property type="match status" value="1"/>
</dbReference>
<dbReference type="OrthoDB" id="69461at2759"/>
<evidence type="ECO:0000256" key="6">
    <source>
        <dbReference type="ARBA" id="ARBA00022989"/>
    </source>
</evidence>
<protein>
    <submittedName>
        <fullName evidence="10">Protein get1</fullName>
    </submittedName>
</protein>
<dbReference type="EMBL" id="QGMK01002510">
    <property type="protein sequence ID" value="TVY58016.1"/>
    <property type="molecule type" value="Genomic_DNA"/>
</dbReference>
<keyword evidence="3" id="KW-0813">Transport</keyword>
<comment type="caution">
    <text evidence="10">The sequence shown here is derived from an EMBL/GenBank/DDBJ whole genome shotgun (WGS) entry which is preliminary data.</text>
</comment>
<feature type="non-terminal residue" evidence="10">
    <location>
        <position position="153"/>
    </location>
</feature>
<dbReference type="AlphaFoldDB" id="A0A8T9BS85"/>
<dbReference type="GO" id="GO:0071816">
    <property type="term" value="P:tail-anchored membrane protein insertion into ER membrane"/>
    <property type="evidence" value="ECO:0007669"/>
    <property type="project" value="InterPro"/>
</dbReference>
<evidence type="ECO:0000256" key="4">
    <source>
        <dbReference type="ARBA" id="ARBA00022692"/>
    </source>
</evidence>
<evidence type="ECO:0000256" key="7">
    <source>
        <dbReference type="ARBA" id="ARBA00023136"/>
    </source>
</evidence>
<evidence type="ECO:0000256" key="5">
    <source>
        <dbReference type="ARBA" id="ARBA00022824"/>
    </source>
</evidence>
<keyword evidence="7 9" id="KW-0472">Membrane</keyword>